<feature type="compositionally biased region" description="Polar residues" evidence="18">
    <location>
        <begin position="76"/>
        <end position="86"/>
    </location>
</feature>
<dbReference type="GeneID" id="95553417"/>
<sequence length="745" mass="79580">MKTSSSILAQSIAPSPTVFQSEEDDVVLGQLLQAVVDDIGWLIGIAVTVVALAAVYCFLAKPVYQADAHVRVEPPNDSSQAFSPTNGAAAGGGSTSLPTDAEIEIIKSRGVVGPVVNEYKLNFSVAPRTFPLLGTIAQRLASPGHLAKPWLGMSSYAWGGEEADVDFVQVPPGLEGKKLTMTASGGDHYALRDADGDLLLEGKVGEPASGNGVSILVKRLVANAGTRFNVVRWNDLDAMTAFQLALDVEEQGKQTGVVEISLQDKNPERAALLANAVARSYLSEYTKSKQSQAQKMLDFLESEAPRMKTELEHSEGALSAYQAQSGSINPSEEAKSYLEGSIQYEQQISALELQTAQLHQRYGPNHPAIIASEQQLARLKADRDHFASRFRNLPAAEVKGVALKRNAKVAEDIYELLLNRMQELKVQKAGTGGNVHLIDVALRPGAPIKPKKVLILSAAAMLGLIAGTGVVFLRRSLLKGIEDPERVERACGLPLYGLVPASQEAERLDLSYARGRKGARPILALARPNDACIESLRSLRTSIQFALAEAQNNVMVLTGPSPGIGKSFMTANLGVLFADSGKRVLAIDADMRRGTLHEYFGGGLQVGLSELLAGQISMEEAVRRTPVPALDFIACGSRPMNPSELLMSPRLQQYLEALGERYDVILIDTPPLLAVTDAALLAAHAGTSFMVLRSGVHAESDIGASLKRLATAGVTVQGGIFNAVPPRSRSLARAGYAAVQEYLNA</sequence>
<evidence type="ECO:0000256" key="15">
    <source>
        <dbReference type="ARBA" id="ARBA00054296"/>
    </source>
</evidence>
<evidence type="ECO:0000256" key="11">
    <source>
        <dbReference type="ARBA" id="ARBA00023136"/>
    </source>
</evidence>
<evidence type="ECO:0000256" key="13">
    <source>
        <dbReference type="ARBA" id="ARBA00023169"/>
    </source>
</evidence>
<dbReference type="GO" id="GO:0005886">
    <property type="term" value="C:plasma membrane"/>
    <property type="evidence" value="ECO:0007669"/>
    <property type="project" value="UniProtKB-SubCell"/>
</dbReference>
<evidence type="ECO:0000256" key="16">
    <source>
        <dbReference type="ARBA" id="ARBA00067833"/>
    </source>
</evidence>
<keyword evidence="24" id="KW-1185">Reference proteome</keyword>
<dbReference type="EMBL" id="FXAH01000010">
    <property type="protein sequence ID" value="SMF55915.1"/>
    <property type="molecule type" value="Genomic_DNA"/>
</dbReference>
<dbReference type="SUPFAM" id="SSF52540">
    <property type="entry name" value="P-loop containing nucleoside triphosphate hydrolases"/>
    <property type="match status" value="1"/>
</dbReference>
<keyword evidence="4" id="KW-0997">Cell inner membrane</keyword>
<keyword evidence="12" id="KW-0829">Tyrosine-protein kinase</keyword>
<dbReference type="PANTHER" id="PTHR32309">
    <property type="entry name" value="TYROSINE-PROTEIN KINASE"/>
    <property type="match status" value="1"/>
</dbReference>
<dbReference type="InterPro" id="IPR032807">
    <property type="entry name" value="GNVR"/>
</dbReference>
<evidence type="ECO:0000256" key="3">
    <source>
        <dbReference type="ARBA" id="ARBA00022475"/>
    </source>
</evidence>
<comment type="function">
    <text evidence="15">Probably involved in polymerization and/or export of exopolysaccharide EPS I which functions as a virulence factor. May be involved in an ATP-dependent process in the pathway for EPS I production, possibly export of the trimeric repeat units across the inner membrane or their polymerization.</text>
</comment>
<dbReference type="GO" id="GO:0004713">
    <property type="term" value="F:protein tyrosine kinase activity"/>
    <property type="evidence" value="ECO:0007669"/>
    <property type="project" value="UniProtKB-KW"/>
</dbReference>
<evidence type="ECO:0000313" key="23">
    <source>
        <dbReference type="EMBL" id="SMF55915.1"/>
    </source>
</evidence>
<keyword evidence="5" id="KW-0808">Transferase</keyword>
<dbReference type="STRING" id="28094.SAMN06295900_11099"/>
<comment type="catalytic activity">
    <reaction evidence="14">
        <text>L-tyrosyl-[protein] + ATP = O-phospho-L-tyrosyl-[protein] + ADP + H(+)</text>
        <dbReference type="Rhea" id="RHEA:10596"/>
        <dbReference type="Rhea" id="RHEA-COMP:10136"/>
        <dbReference type="Rhea" id="RHEA-COMP:20101"/>
        <dbReference type="ChEBI" id="CHEBI:15378"/>
        <dbReference type="ChEBI" id="CHEBI:30616"/>
        <dbReference type="ChEBI" id="CHEBI:46858"/>
        <dbReference type="ChEBI" id="CHEBI:61978"/>
        <dbReference type="ChEBI" id="CHEBI:456216"/>
    </reaction>
</comment>
<dbReference type="InterPro" id="IPR027417">
    <property type="entry name" value="P-loop_NTPase"/>
</dbReference>
<evidence type="ECO:0000256" key="19">
    <source>
        <dbReference type="SAM" id="Phobius"/>
    </source>
</evidence>
<evidence type="ECO:0000256" key="5">
    <source>
        <dbReference type="ARBA" id="ARBA00022679"/>
    </source>
</evidence>
<dbReference type="Gene3D" id="3.40.50.300">
    <property type="entry name" value="P-loop containing nucleotide triphosphate hydrolases"/>
    <property type="match status" value="1"/>
</dbReference>
<evidence type="ECO:0000256" key="9">
    <source>
        <dbReference type="ARBA" id="ARBA00022840"/>
    </source>
</evidence>
<dbReference type="InterPro" id="IPR025669">
    <property type="entry name" value="AAA_dom"/>
</dbReference>
<protein>
    <recommendedName>
        <fullName evidence="16">Putative tyrosine-protein kinase EpsB</fullName>
    </recommendedName>
    <alternativeName>
        <fullName evidence="17">EPS I polysaccharide export protein EpsB</fullName>
    </alternativeName>
</protein>
<keyword evidence="13" id="KW-0270">Exopolysaccharide synthesis</keyword>
<evidence type="ECO:0000259" key="20">
    <source>
        <dbReference type="Pfam" id="PF02706"/>
    </source>
</evidence>
<dbReference type="Pfam" id="PF02706">
    <property type="entry name" value="Wzz"/>
    <property type="match status" value="1"/>
</dbReference>
<feature type="region of interest" description="Disordered" evidence="18">
    <location>
        <begin position="74"/>
        <end position="96"/>
    </location>
</feature>
<gene>
    <name evidence="23" type="ORF">SAMN06295900_11099</name>
</gene>
<feature type="domain" description="Tyrosine-protein kinase G-rich" evidence="22">
    <location>
        <begin position="400"/>
        <end position="475"/>
    </location>
</feature>
<dbReference type="OrthoDB" id="9808257at2"/>
<proteinExistence type="inferred from homology"/>
<dbReference type="Proteomes" id="UP000192911">
    <property type="component" value="Unassembled WGS sequence"/>
</dbReference>
<dbReference type="Pfam" id="PF13807">
    <property type="entry name" value="GNVR"/>
    <property type="match status" value="1"/>
</dbReference>
<comment type="similarity">
    <text evidence="2">Belongs to the etk/wzc family.</text>
</comment>
<evidence type="ECO:0000256" key="7">
    <source>
        <dbReference type="ARBA" id="ARBA00022741"/>
    </source>
</evidence>
<evidence type="ECO:0000256" key="1">
    <source>
        <dbReference type="ARBA" id="ARBA00004429"/>
    </source>
</evidence>
<evidence type="ECO:0000256" key="8">
    <source>
        <dbReference type="ARBA" id="ARBA00022777"/>
    </source>
</evidence>
<evidence type="ECO:0000256" key="6">
    <source>
        <dbReference type="ARBA" id="ARBA00022692"/>
    </source>
</evidence>
<evidence type="ECO:0000313" key="24">
    <source>
        <dbReference type="Proteomes" id="UP000192911"/>
    </source>
</evidence>
<keyword evidence="3" id="KW-1003">Cell membrane</keyword>
<organism evidence="23 24">
    <name type="scientific">Trinickia caryophylli</name>
    <name type="common">Paraburkholderia caryophylli</name>
    <dbReference type="NCBI Taxonomy" id="28094"/>
    <lineage>
        <taxon>Bacteria</taxon>
        <taxon>Pseudomonadati</taxon>
        <taxon>Pseudomonadota</taxon>
        <taxon>Betaproteobacteria</taxon>
        <taxon>Burkholderiales</taxon>
        <taxon>Burkholderiaceae</taxon>
        <taxon>Trinickia</taxon>
    </lineage>
</organism>
<evidence type="ECO:0000259" key="21">
    <source>
        <dbReference type="Pfam" id="PF13614"/>
    </source>
</evidence>
<accession>A0A1X7FNR7</accession>
<keyword evidence="10 19" id="KW-1133">Transmembrane helix</keyword>
<dbReference type="NCBIfam" id="TIGR01007">
    <property type="entry name" value="eps_fam"/>
    <property type="match status" value="1"/>
</dbReference>
<dbReference type="GO" id="GO:0005524">
    <property type="term" value="F:ATP binding"/>
    <property type="evidence" value="ECO:0007669"/>
    <property type="project" value="UniProtKB-KW"/>
</dbReference>
<dbReference type="InterPro" id="IPR050445">
    <property type="entry name" value="Bact_polysacc_biosynth/exp"/>
</dbReference>
<keyword evidence="8 23" id="KW-0418">Kinase</keyword>
<keyword evidence="6 19" id="KW-0812">Transmembrane</keyword>
<comment type="subcellular location">
    <subcellularLocation>
        <location evidence="1">Cell inner membrane</location>
        <topology evidence="1">Multi-pass membrane protein</topology>
    </subcellularLocation>
</comment>
<feature type="domain" description="Polysaccharide chain length determinant N-terminal" evidence="20">
    <location>
        <begin position="28"/>
        <end position="118"/>
    </location>
</feature>
<evidence type="ECO:0000256" key="4">
    <source>
        <dbReference type="ARBA" id="ARBA00022519"/>
    </source>
</evidence>
<dbReference type="PANTHER" id="PTHR32309:SF32">
    <property type="entry name" value="TYROSINE-PROTEIN KINASE ETK-RELATED"/>
    <property type="match status" value="1"/>
</dbReference>
<dbReference type="GO" id="GO:0000271">
    <property type="term" value="P:polysaccharide biosynthetic process"/>
    <property type="evidence" value="ECO:0007669"/>
    <property type="project" value="UniProtKB-KW"/>
</dbReference>
<feature type="domain" description="AAA" evidence="21">
    <location>
        <begin position="563"/>
        <end position="683"/>
    </location>
</feature>
<feature type="transmembrane region" description="Helical" evidence="19">
    <location>
        <begin position="39"/>
        <end position="59"/>
    </location>
</feature>
<evidence type="ECO:0000256" key="2">
    <source>
        <dbReference type="ARBA" id="ARBA00008883"/>
    </source>
</evidence>
<evidence type="ECO:0000256" key="10">
    <source>
        <dbReference type="ARBA" id="ARBA00022989"/>
    </source>
</evidence>
<dbReference type="InterPro" id="IPR003856">
    <property type="entry name" value="LPS_length_determ_N"/>
</dbReference>
<evidence type="ECO:0000256" key="14">
    <source>
        <dbReference type="ARBA" id="ARBA00053015"/>
    </source>
</evidence>
<dbReference type="CDD" id="cd05387">
    <property type="entry name" value="BY-kinase"/>
    <property type="match status" value="1"/>
</dbReference>
<keyword evidence="7" id="KW-0547">Nucleotide-binding</keyword>
<keyword evidence="11 19" id="KW-0472">Membrane</keyword>
<dbReference type="InterPro" id="IPR005702">
    <property type="entry name" value="Wzc-like_C"/>
</dbReference>
<dbReference type="Pfam" id="PF23607">
    <property type="entry name" value="WZC_N"/>
    <property type="match status" value="1"/>
</dbReference>
<feature type="transmembrane region" description="Helical" evidence="19">
    <location>
        <begin position="453"/>
        <end position="473"/>
    </location>
</feature>
<dbReference type="RefSeq" id="WP_085228831.1">
    <property type="nucleotide sequence ID" value="NZ_BSQD01000007.1"/>
</dbReference>
<dbReference type="GO" id="GO:0042802">
    <property type="term" value="F:identical protein binding"/>
    <property type="evidence" value="ECO:0007669"/>
    <property type="project" value="UniProtKB-ARBA"/>
</dbReference>
<evidence type="ECO:0000259" key="22">
    <source>
        <dbReference type="Pfam" id="PF13807"/>
    </source>
</evidence>
<dbReference type="AlphaFoldDB" id="A0A1X7FNR7"/>
<evidence type="ECO:0000256" key="12">
    <source>
        <dbReference type="ARBA" id="ARBA00023137"/>
    </source>
</evidence>
<dbReference type="FunFam" id="3.40.50.300:FF:000527">
    <property type="entry name" value="Tyrosine-protein kinase etk"/>
    <property type="match status" value="1"/>
</dbReference>
<evidence type="ECO:0000256" key="17">
    <source>
        <dbReference type="ARBA" id="ARBA00081049"/>
    </source>
</evidence>
<evidence type="ECO:0000256" key="18">
    <source>
        <dbReference type="SAM" id="MobiDB-lite"/>
    </source>
</evidence>
<dbReference type="Pfam" id="PF13614">
    <property type="entry name" value="AAA_31"/>
    <property type="match status" value="1"/>
</dbReference>
<reference evidence="24" key="1">
    <citation type="submission" date="2017-04" db="EMBL/GenBank/DDBJ databases">
        <authorList>
            <person name="Varghese N."/>
            <person name="Submissions S."/>
        </authorList>
    </citation>
    <scope>NUCLEOTIDE SEQUENCE [LARGE SCALE GENOMIC DNA]</scope>
    <source>
        <strain evidence="24">Ballard 720</strain>
    </source>
</reference>
<keyword evidence="9" id="KW-0067">ATP-binding</keyword>
<name>A0A1X7FNR7_TRICW</name>